<reference evidence="3" key="1">
    <citation type="journal article" date="2014" name="Nat. Commun.">
        <title>Multiple recent horizontal transfers of a large genomic region in cheese making fungi.</title>
        <authorList>
            <person name="Cheeseman K."/>
            <person name="Ropars J."/>
            <person name="Renault P."/>
            <person name="Dupont J."/>
            <person name="Gouzy J."/>
            <person name="Branca A."/>
            <person name="Abraham A.L."/>
            <person name="Ceppi M."/>
            <person name="Conseiller E."/>
            <person name="Debuchy R."/>
            <person name="Malagnac F."/>
            <person name="Goarin A."/>
            <person name="Silar P."/>
            <person name="Lacoste S."/>
            <person name="Sallet E."/>
            <person name="Bensimon A."/>
            <person name="Giraud T."/>
            <person name="Brygoo Y."/>
        </authorList>
    </citation>
    <scope>NUCLEOTIDE SEQUENCE [LARGE SCALE GENOMIC DNA]</scope>
    <source>
        <strain evidence="3">FM164</strain>
    </source>
</reference>
<keyword evidence="4" id="KW-1185">Reference proteome</keyword>
<dbReference type="InterPro" id="IPR056681">
    <property type="entry name" value="DUF7779"/>
</dbReference>
<dbReference type="SUPFAM" id="SSF52540">
    <property type="entry name" value="P-loop containing nucleoside triphosphate hydrolases"/>
    <property type="match status" value="1"/>
</dbReference>
<dbReference type="STRING" id="1365484.W6QWS1"/>
<organism evidence="3 4">
    <name type="scientific">Penicillium roqueforti (strain FM164)</name>
    <dbReference type="NCBI Taxonomy" id="1365484"/>
    <lineage>
        <taxon>Eukaryota</taxon>
        <taxon>Fungi</taxon>
        <taxon>Dikarya</taxon>
        <taxon>Ascomycota</taxon>
        <taxon>Pezizomycotina</taxon>
        <taxon>Eurotiomycetes</taxon>
        <taxon>Eurotiomycetidae</taxon>
        <taxon>Eurotiales</taxon>
        <taxon>Aspergillaceae</taxon>
        <taxon>Penicillium</taxon>
    </lineage>
</organism>
<dbReference type="OMA" id="RDKECES"/>
<dbReference type="PANTHER" id="PTHR35205:SF1">
    <property type="entry name" value="ZU5 DOMAIN-CONTAINING PROTEIN"/>
    <property type="match status" value="1"/>
</dbReference>
<dbReference type="AlphaFoldDB" id="W6QWS1"/>
<gene>
    <name evidence="3" type="ORF">PROQFM164_S32g000002</name>
</gene>
<accession>W6QWS1</accession>
<feature type="region of interest" description="Disordered" evidence="1">
    <location>
        <begin position="327"/>
        <end position="349"/>
    </location>
</feature>
<proteinExistence type="predicted"/>
<evidence type="ECO:0000259" key="2">
    <source>
        <dbReference type="Pfam" id="PF25000"/>
    </source>
</evidence>
<dbReference type="Gene3D" id="3.40.50.300">
    <property type="entry name" value="P-loop containing nucleotide triphosphate hydrolases"/>
    <property type="match status" value="1"/>
</dbReference>
<protein>
    <recommendedName>
        <fullName evidence="2">DUF7779 domain-containing protein</fullName>
    </recommendedName>
</protein>
<name>W6QWS1_PENRF</name>
<dbReference type="InterPro" id="IPR027417">
    <property type="entry name" value="P-loop_NTPase"/>
</dbReference>
<evidence type="ECO:0000256" key="1">
    <source>
        <dbReference type="SAM" id="MobiDB-lite"/>
    </source>
</evidence>
<dbReference type="EMBL" id="HG792046">
    <property type="protein sequence ID" value="CDM38605.1"/>
    <property type="molecule type" value="Genomic_DNA"/>
</dbReference>
<sequence>MPPERPETPTNPFSTVPFARDLDFVSRDALLRRIHEKSLVPGSRIALVGLGGVGKSQLAIEYSYQVRSESPATWVFWVHASNAARFDQSFRSIADQVKIPGRQDPKVNILNLVENWLRDEKIGKWVCILDNVDDDQLLCSVPAAGKGDPISGLTNASTKPLLEYVPRSGNGSTIITSRTREVALKMVDHKDLIEVQPMERSQALDLLQRKLAQPEESQESRQLVEELEFMPLAIVQAASYIRNRAPRCSVSQYLRDFRKNDLKVRRLLEMEASHLYRRDWEASNSILVTWQISFDYIQRTKPSAADLLSLMSFFDRQGIPESLLWARGETNRNPDTGSKLSDDSSDDGEISVSDIDSDFEDDITILSAYSFITVGEDTTIFTMHRLVQLIMRMWLESHRQVEQWKEKFIGSLCQEFPTGEYENWEKCRLLFPHVKCAIPPHLGLHLYVNQTKPVTAIKACPNGDVQQSNASESFTPGGSCFSIDCCCSWTYPRSRDRIVFADGIWGCAGASLAYAITS</sequence>
<dbReference type="Pfam" id="PF25000">
    <property type="entry name" value="DUF7779"/>
    <property type="match status" value="1"/>
</dbReference>
<dbReference type="OrthoDB" id="5986190at2759"/>
<evidence type="ECO:0000313" key="3">
    <source>
        <dbReference type="EMBL" id="CDM38605.1"/>
    </source>
</evidence>
<dbReference type="PANTHER" id="PTHR35205">
    <property type="entry name" value="NB-ARC AND TPR DOMAIN PROTEIN"/>
    <property type="match status" value="1"/>
</dbReference>
<evidence type="ECO:0000313" key="4">
    <source>
        <dbReference type="Proteomes" id="UP000030686"/>
    </source>
</evidence>
<feature type="domain" description="DUF7779" evidence="2">
    <location>
        <begin position="298"/>
        <end position="396"/>
    </location>
</feature>
<dbReference type="Proteomes" id="UP000030686">
    <property type="component" value="Unassembled WGS sequence"/>
</dbReference>